<keyword evidence="2" id="KW-1185">Reference proteome</keyword>
<evidence type="ECO:0000313" key="1">
    <source>
        <dbReference type="EMBL" id="WDF67371.1"/>
    </source>
</evidence>
<protein>
    <recommendedName>
        <fullName evidence="3">Thiamine phosphate synthase</fullName>
    </recommendedName>
</protein>
<dbReference type="RefSeq" id="WP_274266101.1">
    <property type="nucleotide sequence ID" value="NZ_CP117880.1"/>
</dbReference>
<name>A0ABY7WCI4_9SPHI</name>
<dbReference type="Proteomes" id="UP001221558">
    <property type="component" value="Chromosome"/>
</dbReference>
<dbReference type="EMBL" id="CP117880">
    <property type="protein sequence ID" value="WDF67371.1"/>
    <property type="molecule type" value="Genomic_DNA"/>
</dbReference>
<dbReference type="InterPro" id="IPR036206">
    <property type="entry name" value="ThiamineP_synth_sf"/>
</dbReference>
<dbReference type="InterPro" id="IPR013785">
    <property type="entry name" value="Aldolase_TIM"/>
</dbReference>
<organism evidence="1 2">
    <name type="scientific">Sphingobacterium oryzagri</name>
    <dbReference type="NCBI Taxonomy" id="3025669"/>
    <lineage>
        <taxon>Bacteria</taxon>
        <taxon>Pseudomonadati</taxon>
        <taxon>Bacteroidota</taxon>
        <taxon>Sphingobacteriia</taxon>
        <taxon>Sphingobacteriales</taxon>
        <taxon>Sphingobacteriaceae</taxon>
        <taxon>Sphingobacterium</taxon>
    </lineage>
</organism>
<evidence type="ECO:0008006" key="3">
    <source>
        <dbReference type="Google" id="ProtNLM"/>
    </source>
</evidence>
<gene>
    <name evidence="1" type="ORF">PQ465_13760</name>
</gene>
<accession>A0ABY7WCI4</accession>
<dbReference type="Gene3D" id="3.20.20.70">
    <property type="entry name" value="Aldolase class I"/>
    <property type="match status" value="1"/>
</dbReference>
<reference evidence="1 2" key="1">
    <citation type="submission" date="2023-02" db="EMBL/GenBank/DDBJ databases">
        <title>Genome sequence of Sphingobacterium sp. KACC 22765.</title>
        <authorList>
            <person name="Kim S."/>
            <person name="Heo J."/>
            <person name="Kwon S.-W."/>
        </authorList>
    </citation>
    <scope>NUCLEOTIDE SEQUENCE [LARGE SCALE GENOMIC DNA]</scope>
    <source>
        <strain evidence="1 2">KACC 22765</strain>
    </source>
</reference>
<dbReference type="SUPFAM" id="SSF51391">
    <property type="entry name" value="Thiamin phosphate synthase"/>
    <property type="match status" value="1"/>
</dbReference>
<sequence>MRIITLPYPDNREIAILKDLLNSLDVWVHLRKPTLPIDDLRKYLQQFTAVERSRMLLHEHAALAVEYDMPHIHHTAQQRRDWSKTAGLNSARVIASTSTHSWADFNGLPACYRAAFISPIFPSISKSGYGADEQIPLLGRSNMHTEAVALGGISSRSIPDLEGSDFQDFALCGAFWQAAHPLVEAKRCQEIFKLFRKTRA</sequence>
<proteinExistence type="predicted"/>
<evidence type="ECO:0000313" key="2">
    <source>
        <dbReference type="Proteomes" id="UP001221558"/>
    </source>
</evidence>